<comment type="caution">
    <text evidence="1">The sequence shown here is derived from an EMBL/GenBank/DDBJ whole genome shotgun (WGS) entry which is preliminary data.</text>
</comment>
<evidence type="ECO:0000313" key="1">
    <source>
        <dbReference type="EMBL" id="GJS55433.1"/>
    </source>
</evidence>
<dbReference type="Proteomes" id="UP001151760">
    <property type="component" value="Unassembled WGS sequence"/>
</dbReference>
<evidence type="ECO:0000313" key="2">
    <source>
        <dbReference type="Proteomes" id="UP001151760"/>
    </source>
</evidence>
<reference evidence="1" key="1">
    <citation type="journal article" date="2022" name="Int. J. Mol. Sci.">
        <title>Draft Genome of Tanacetum Coccineum: Genomic Comparison of Closely Related Tanacetum-Family Plants.</title>
        <authorList>
            <person name="Yamashiro T."/>
            <person name="Shiraishi A."/>
            <person name="Nakayama K."/>
            <person name="Satake H."/>
        </authorList>
    </citation>
    <scope>NUCLEOTIDE SEQUENCE</scope>
</reference>
<proteinExistence type="predicted"/>
<reference evidence="1" key="2">
    <citation type="submission" date="2022-01" db="EMBL/GenBank/DDBJ databases">
        <authorList>
            <person name="Yamashiro T."/>
            <person name="Shiraishi A."/>
            <person name="Satake H."/>
            <person name="Nakayama K."/>
        </authorList>
    </citation>
    <scope>NUCLEOTIDE SEQUENCE</scope>
</reference>
<protein>
    <submittedName>
        <fullName evidence="1">Uncharacterized protein</fullName>
    </submittedName>
</protein>
<sequence length="111" mass="12804">MTNLLKRSQVVWVDKQEAAFQIKAEVYYMTKSLQYLKEAKISSHTETLSKKRLGRCVEQRGRKAKCRADALRPGKNEESTVKSFELLGVQTISLIFQTDLRMLSRSVVRSH</sequence>
<name>A0ABQ4WRH4_9ASTR</name>
<gene>
    <name evidence="1" type="ORF">Tco_0628795</name>
</gene>
<keyword evidence="2" id="KW-1185">Reference proteome</keyword>
<organism evidence="1 2">
    <name type="scientific">Tanacetum coccineum</name>
    <dbReference type="NCBI Taxonomy" id="301880"/>
    <lineage>
        <taxon>Eukaryota</taxon>
        <taxon>Viridiplantae</taxon>
        <taxon>Streptophyta</taxon>
        <taxon>Embryophyta</taxon>
        <taxon>Tracheophyta</taxon>
        <taxon>Spermatophyta</taxon>
        <taxon>Magnoliopsida</taxon>
        <taxon>eudicotyledons</taxon>
        <taxon>Gunneridae</taxon>
        <taxon>Pentapetalae</taxon>
        <taxon>asterids</taxon>
        <taxon>campanulids</taxon>
        <taxon>Asterales</taxon>
        <taxon>Asteraceae</taxon>
        <taxon>Asteroideae</taxon>
        <taxon>Anthemideae</taxon>
        <taxon>Anthemidinae</taxon>
        <taxon>Tanacetum</taxon>
    </lineage>
</organism>
<dbReference type="EMBL" id="BQNB010008868">
    <property type="protein sequence ID" value="GJS55433.1"/>
    <property type="molecule type" value="Genomic_DNA"/>
</dbReference>
<accession>A0ABQ4WRH4</accession>